<dbReference type="GO" id="GO:0005737">
    <property type="term" value="C:cytoplasm"/>
    <property type="evidence" value="ECO:0007669"/>
    <property type="project" value="UniProtKB-SubCell"/>
</dbReference>
<evidence type="ECO:0000256" key="9">
    <source>
        <dbReference type="PIRNR" id="PIRNR000804"/>
    </source>
</evidence>
<name>A0A1F7Z532_9BACT</name>
<dbReference type="GO" id="GO:0006271">
    <property type="term" value="P:DNA strand elongation involved in DNA replication"/>
    <property type="evidence" value="ECO:0007669"/>
    <property type="project" value="TreeGrafter"/>
</dbReference>
<dbReference type="Pfam" id="PF00712">
    <property type="entry name" value="DNA_pol3_beta"/>
    <property type="match status" value="1"/>
</dbReference>
<gene>
    <name evidence="13" type="ORF">A3D01_03350</name>
</gene>
<dbReference type="Proteomes" id="UP000177169">
    <property type="component" value="Unassembled WGS sequence"/>
</dbReference>
<protein>
    <recommendedName>
        <fullName evidence="9">Beta sliding clamp</fullName>
    </recommendedName>
</protein>
<keyword evidence="7 9" id="KW-0239">DNA-directed DNA polymerase</keyword>
<dbReference type="NCBIfam" id="TIGR00663">
    <property type="entry name" value="dnan"/>
    <property type="match status" value="1"/>
</dbReference>
<dbReference type="CDD" id="cd00140">
    <property type="entry name" value="beta_clamp"/>
    <property type="match status" value="1"/>
</dbReference>
<keyword evidence="3 9" id="KW-0963">Cytoplasm</keyword>
<evidence type="ECO:0000256" key="3">
    <source>
        <dbReference type="ARBA" id="ARBA00022490"/>
    </source>
</evidence>
<dbReference type="InterPro" id="IPR022637">
    <property type="entry name" value="DNA_polIII_beta_cen"/>
</dbReference>
<evidence type="ECO:0000259" key="12">
    <source>
        <dbReference type="Pfam" id="PF02768"/>
    </source>
</evidence>
<comment type="function">
    <text evidence="9">Confers DNA tethering and processivity to DNA polymerases and other proteins. Acts as a clamp, forming a ring around DNA (a reaction catalyzed by the clamp-loading complex) which diffuses in an ATP-independent manner freely and bidirectionally along dsDNA. Initially characterized for its ability to contact the catalytic subunit of DNA polymerase III (Pol III), a complex, multichain enzyme responsible for most of the replicative synthesis in bacteria; Pol III exhibits 3'-5' exonuclease proofreading activity. The beta chain is required for initiation of replication as well as for processivity of DNA replication.</text>
</comment>
<dbReference type="InterPro" id="IPR022635">
    <property type="entry name" value="DNA_polIII_beta_C"/>
</dbReference>
<dbReference type="STRING" id="1802505.A3D01_03350"/>
<dbReference type="PANTHER" id="PTHR30478">
    <property type="entry name" value="DNA POLYMERASE III SUBUNIT BETA"/>
    <property type="match status" value="1"/>
</dbReference>
<feature type="domain" description="DNA polymerase III beta sliding clamp C-terminal" evidence="12">
    <location>
        <begin position="244"/>
        <end position="368"/>
    </location>
</feature>
<evidence type="ECO:0000313" key="13">
    <source>
        <dbReference type="EMBL" id="OGM34550.1"/>
    </source>
</evidence>
<dbReference type="GO" id="GO:0009360">
    <property type="term" value="C:DNA polymerase III complex"/>
    <property type="evidence" value="ECO:0007669"/>
    <property type="project" value="InterPro"/>
</dbReference>
<keyword evidence="6 9" id="KW-0235">DNA replication</keyword>
<evidence type="ECO:0000259" key="11">
    <source>
        <dbReference type="Pfam" id="PF02767"/>
    </source>
</evidence>
<comment type="subunit">
    <text evidence="9">Forms a ring-shaped head-to-tail homodimer around DNA.</text>
</comment>
<evidence type="ECO:0000313" key="14">
    <source>
        <dbReference type="Proteomes" id="UP000177169"/>
    </source>
</evidence>
<comment type="similarity">
    <text evidence="2 9">Belongs to the beta sliding clamp family.</text>
</comment>
<comment type="subcellular location">
    <subcellularLocation>
        <location evidence="1 9">Cytoplasm</location>
    </subcellularLocation>
</comment>
<dbReference type="Gene3D" id="3.70.10.10">
    <property type="match status" value="1"/>
</dbReference>
<comment type="caution">
    <text evidence="13">The sequence shown here is derived from an EMBL/GenBank/DDBJ whole genome shotgun (WGS) entry which is preliminary data.</text>
</comment>
<evidence type="ECO:0000256" key="8">
    <source>
        <dbReference type="ARBA" id="ARBA00023125"/>
    </source>
</evidence>
<dbReference type="SMART" id="SM00480">
    <property type="entry name" value="POL3Bc"/>
    <property type="match status" value="1"/>
</dbReference>
<organism evidence="13 14">
    <name type="scientific">Candidatus Woesebacteria bacterium RIFCSPHIGHO2_02_FULL_39_13</name>
    <dbReference type="NCBI Taxonomy" id="1802505"/>
    <lineage>
        <taxon>Bacteria</taxon>
        <taxon>Candidatus Woeseibacteriota</taxon>
    </lineage>
</organism>
<keyword evidence="8" id="KW-0238">DNA-binding</keyword>
<dbReference type="GO" id="GO:0003677">
    <property type="term" value="F:DNA binding"/>
    <property type="evidence" value="ECO:0007669"/>
    <property type="project" value="UniProtKB-UniRule"/>
</dbReference>
<evidence type="ECO:0000256" key="7">
    <source>
        <dbReference type="ARBA" id="ARBA00022932"/>
    </source>
</evidence>
<evidence type="ECO:0000256" key="6">
    <source>
        <dbReference type="ARBA" id="ARBA00022705"/>
    </source>
</evidence>
<sequence>MKIQVLQENLSKALSITSRFSSTKVQLPVLANILFKSHRNKLLVIATNLEMSISLSLGAKIDEEGDITIPTRTVTDLISNLKPGQLEIITEKEKMEISAQDFKSSISGMNSSDFPSVPTVIDNVDFKINPVTFQNALYKVLFSVSVDETRPVLTGVLVILHKEGMVLVSTDGFRLSQFKLRSPEIKKDLKVILPKNALHELVRLMGDHELEFSYSKDDNQTLFGVENAVLTSRVIDGEFPDFERIIPKKTAITIIVDREEFLRAVKLASVFARDSANVVKLEIKKDGIDVLAESAQYGSQKTSVDAKLVDGSESIKDFTIGFNYRFLEDFLTNVEGDDIQIGLSDSNAPATFVDLKERDYLHIIMPVRMQS</sequence>
<dbReference type="Gene3D" id="3.10.150.10">
    <property type="entry name" value="DNA Polymerase III, subunit A, domain 2"/>
    <property type="match status" value="1"/>
</dbReference>
<keyword evidence="5 9" id="KW-0548">Nucleotidyltransferase</keyword>
<dbReference type="PIRSF" id="PIRSF000804">
    <property type="entry name" value="DNA_pol_III_b"/>
    <property type="match status" value="1"/>
</dbReference>
<dbReference type="InterPro" id="IPR046938">
    <property type="entry name" value="DNA_clamp_sf"/>
</dbReference>
<dbReference type="InterPro" id="IPR001001">
    <property type="entry name" value="DNA_polIII_beta"/>
</dbReference>
<accession>A0A1F7Z532</accession>
<dbReference type="GO" id="GO:0003887">
    <property type="term" value="F:DNA-directed DNA polymerase activity"/>
    <property type="evidence" value="ECO:0007669"/>
    <property type="project" value="UniProtKB-UniRule"/>
</dbReference>
<dbReference type="Pfam" id="PF02768">
    <property type="entry name" value="DNA_pol3_beta_3"/>
    <property type="match status" value="1"/>
</dbReference>
<proteinExistence type="inferred from homology"/>
<evidence type="ECO:0000256" key="5">
    <source>
        <dbReference type="ARBA" id="ARBA00022695"/>
    </source>
</evidence>
<evidence type="ECO:0000256" key="1">
    <source>
        <dbReference type="ARBA" id="ARBA00004496"/>
    </source>
</evidence>
<reference evidence="13 14" key="1">
    <citation type="journal article" date="2016" name="Nat. Commun.">
        <title>Thousands of microbial genomes shed light on interconnected biogeochemical processes in an aquifer system.</title>
        <authorList>
            <person name="Anantharaman K."/>
            <person name="Brown C.T."/>
            <person name="Hug L.A."/>
            <person name="Sharon I."/>
            <person name="Castelle C.J."/>
            <person name="Probst A.J."/>
            <person name="Thomas B.C."/>
            <person name="Singh A."/>
            <person name="Wilkins M.J."/>
            <person name="Karaoz U."/>
            <person name="Brodie E.L."/>
            <person name="Williams K.H."/>
            <person name="Hubbard S.S."/>
            <person name="Banfield J.F."/>
        </authorList>
    </citation>
    <scope>NUCLEOTIDE SEQUENCE [LARGE SCALE GENOMIC DNA]</scope>
</reference>
<dbReference type="InterPro" id="IPR022634">
    <property type="entry name" value="DNA_polIII_beta_N"/>
</dbReference>
<dbReference type="PANTHER" id="PTHR30478:SF0">
    <property type="entry name" value="BETA SLIDING CLAMP"/>
    <property type="match status" value="1"/>
</dbReference>
<feature type="domain" description="DNA polymerase III beta sliding clamp central" evidence="11">
    <location>
        <begin position="128"/>
        <end position="241"/>
    </location>
</feature>
<dbReference type="SUPFAM" id="SSF55979">
    <property type="entry name" value="DNA clamp"/>
    <property type="match status" value="3"/>
</dbReference>
<dbReference type="EMBL" id="MGGR01000005">
    <property type="protein sequence ID" value="OGM34550.1"/>
    <property type="molecule type" value="Genomic_DNA"/>
</dbReference>
<dbReference type="AlphaFoldDB" id="A0A1F7Z532"/>
<evidence type="ECO:0000259" key="10">
    <source>
        <dbReference type="Pfam" id="PF00712"/>
    </source>
</evidence>
<dbReference type="GO" id="GO:0008408">
    <property type="term" value="F:3'-5' exonuclease activity"/>
    <property type="evidence" value="ECO:0007669"/>
    <property type="project" value="InterPro"/>
</dbReference>
<dbReference type="Pfam" id="PF02767">
    <property type="entry name" value="DNA_pol3_beta_2"/>
    <property type="match status" value="1"/>
</dbReference>
<feature type="domain" description="DNA polymerase III beta sliding clamp N-terminal" evidence="10">
    <location>
        <begin position="1"/>
        <end position="117"/>
    </location>
</feature>
<evidence type="ECO:0000256" key="2">
    <source>
        <dbReference type="ARBA" id="ARBA00010752"/>
    </source>
</evidence>
<evidence type="ECO:0000256" key="4">
    <source>
        <dbReference type="ARBA" id="ARBA00022679"/>
    </source>
</evidence>
<keyword evidence="4 9" id="KW-0808">Transferase</keyword>